<dbReference type="RefSeq" id="WP_061142748.1">
    <property type="nucleotide sequence ID" value="NZ_LNNH01000027.1"/>
</dbReference>
<comment type="caution">
    <text evidence="1">The sequence shown here is derived from an EMBL/GenBank/DDBJ whole genome shotgun (WGS) entry which is preliminary data.</text>
</comment>
<gene>
    <name evidence="1" type="ORF">AS888_21550</name>
</gene>
<proteinExistence type="predicted"/>
<evidence type="ECO:0000313" key="1">
    <source>
        <dbReference type="EMBL" id="KWW17607.1"/>
    </source>
</evidence>
<dbReference type="AlphaFoldDB" id="A0A109MXA2"/>
<keyword evidence="2" id="KW-1185">Reference proteome</keyword>
<dbReference type="Proteomes" id="UP000064189">
    <property type="component" value="Unassembled WGS sequence"/>
</dbReference>
<sequence length="69" mass="7819">MLKHRDPGTMDARLPVEVKRNGLRTDNPELWAMECYLQILTKGNEKQGATLLLAVNTRLRETPQAVRGC</sequence>
<accession>A0A109MXA2</accession>
<reference evidence="1 2" key="1">
    <citation type="submission" date="2015-11" db="EMBL/GenBank/DDBJ databases">
        <title>Genome Sequence of Bacillus simplex strain VanAntwerpen2.</title>
        <authorList>
            <person name="Couger M.B."/>
        </authorList>
    </citation>
    <scope>NUCLEOTIDE SEQUENCE [LARGE SCALE GENOMIC DNA]</scope>
    <source>
        <strain evidence="1 2">VanAntwerpen02</strain>
    </source>
</reference>
<name>A0A109MXA2_9BACI</name>
<dbReference type="EMBL" id="LNNH01000027">
    <property type="protein sequence ID" value="KWW17607.1"/>
    <property type="molecule type" value="Genomic_DNA"/>
</dbReference>
<organism evidence="1 2">
    <name type="scientific">Peribacillus simplex</name>
    <dbReference type="NCBI Taxonomy" id="1478"/>
    <lineage>
        <taxon>Bacteria</taxon>
        <taxon>Bacillati</taxon>
        <taxon>Bacillota</taxon>
        <taxon>Bacilli</taxon>
        <taxon>Bacillales</taxon>
        <taxon>Bacillaceae</taxon>
        <taxon>Peribacillus</taxon>
    </lineage>
</organism>
<protein>
    <submittedName>
        <fullName evidence="1">Uncharacterized protein</fullName>
    </submittedName>
</protein>
<evidence type="ECO:0000313" key="2">
    <source>
        <dbReference type="Proteomes" id="UP000064189"/>
    </source>
</evidence>